<evidence type="ECO:0000256" key="1">
    <source>
        <dbReference type="SAM" id="Phobius"/>
    </source>
</evidence>
<dbReference type="EMBL" id="CAXLJM020000069">
    <property type="protein sequence ID" value="CAL8125409.1"/>
    <property type="molecule type" value="Genomic_DNA"/>
</dbReference>
<organism evidence="2 3">
    <name type="scientific">Orchesella dallaii</name>
    <dbReference type="NCBI Taxonomy" id="48710"/>
    <lineage>
        <taxon>Eukaryota</taxon>
        <taxon>Metazoa</taxon>
        <taxon>Ecdysozoa</taxon>
        <taxon>Arthropoda</taxon>
        <taxon>Hexapoda</taxon>
        <taxon>Collembola</taxon>
        <taxon>Entomobryomorpha</taxon>
        <taxon>Entomobryoidea</taxon>
        <taxon>Orchesellidae</taxon>
        <taxon>Orchesellinae</taxon>
        <taxon>Orchesella</taxon>
    </lineage>
</organism>
<evidence type="ECO:0000313" key="3">
    <source>
        <dbReference type="Proteomes" id="UP001642540"/>
    </source>
</evidence>
<dbReference type="InterPro" id="IPR009003">
    <property type="entry name" value="Peptidase_S1_PA"/>
</dbReference>
<name>A0ABP1RG32_9HEXA</name>
<dbReference type="Gene3D" id="2.40.10.10">
    <property type="entry name" value="Trypsin-like serine proteases"/>
    <property type="match status" value="1"/>
</dbReference>
<proteinExistence type="predicted"/>
<keyword evidence="1" id="KW-0472">Membrane</keyword>
<accession>A0ABP1RG32</accession>
<protein>
    <recommendedName>
        <fullName evidence="4">Peptidase S1 domain-containing protein</fullName>
    </recommendedName>
</protein>
<keyword evidence="3" id="KW-1185">Reference proteome</keyword>
<evidence type="ECO:0000313" key="2">
    <source>
        <dbReference type="EMBL" id="CAL8125409.1"/>
    </source>
</evidence>
<evidence type="ECO:0008006" key="4">
    <source>
        <dbReference type="Google" id="ProtNLM"/>
    </source>
</evidence>
<dbReference type="InterPro" id="IPR043504">
    <property type="entry name" value="Peptidase_S1_PA_chymotrypsin"/>
</dbReference>
<comment type="caution">
    <text evidence="2">The sequence shown here is derived from an EMBL/GenBank/DDBJ whole genome shotgun (WGS) entry which is preliminary data.</text>
</comment>
<feature type="transmembrane region" description="Helical" evidence="1">
    <location>
        <begin position="44"/>
        <end position="61"/>
    </location>
</feature>
<keyword evidence="1" id="KW-0812">Transmembrane</keyword>
<reference evidence="2 3" key="1">
    <citation type="submission" date="2024-08" db="EMBL/GenBank/DDBJ databases">
        <authorList>
            <person name="Cucini C."/>
            <person name="Frati F."/>
        </authorList>
    </citation>
    <scope>NUCLEOTIDE SEQUENCE [LARGE SCALE GENOMIC DNA]</scope>
</reference>
<keyword evidence="1" id="KW-1133">Transmembrane helix</keyword>
<dbReference type="SUPFAM" id="SSF50494">
    <property type="entry name" value="Trypsin-like serine proteases"/>
    <property type="match status" value="1"/>
</dbReference>
<dbReference type="Proteomes" id="UP001642540">
    <property type="component" value="Unassembled WGS sequence"/>
</dbReference>
<gene>
    <name evidence="2" type="ORF">ODALV1_LOCUS20955</name>
</gene>
<sequence length="99" mass="11435">MIHAREMVALHWCVPFRGKVASITFKLEVFKSNSRKCLNLAFKLDFRFGFLFILAVSWGLGCKNASFPGVYSDIMYLTPWILKHMDKEGMSTDYFATQN</sequence>